<evidence type="ECO:0000256" key="10">
    <source>
        <dbReference type="ARBA" id="ARBA00041084"/>
    </source>
</evidence>
<dbReference type="PANTHER" id="PTHR11630">
    <property type="entry name" value="DNA REPLICATION LICENSING FACTOR MCM FAMILY MEMBER"/>
    <property type="match status" value="1"/>
</dbReference>
<dbReference type="GO" id="GO:0042555">
    <property type="term" value="C:MCM complex"/>
    <property type="evidence" value="ECO:0007669"/>
    <property type="project" value="TreeGrafter"/>
</dbReference>
<evidence type="ECO:0000256" key="7">
    <source>
        <dbReference type="ARBA" id="ARBA00022840"/>
    </source>
</evidence>
<keyword evidence="4" id="KW-0235">DNA replication</keyword>
<gene>
    <name evidence="15" type="ORF">BINO364_LOCUS12712</name>
</gene>
<feature type="region of interest" description="Disordered" evidence="13">
    <location>
        <begin position="568"/>
        <end position="591"/>
    </location>
</feature>
<dbReference type="PROSITE" id="PS00847">
    <property type="entry name" value="MCM_1"/>
    <property type="match status" value="1"/>
</dbReference>
<feature type="compositionally biased region" description="Low complexity" evidence="13">
    <location>
        <begin position="32"/>
        <end position="51"/>
    </location>
</feature>
<keyword evidence="8 12" id="KW-0238">DNA-binding</keyword>
<evidence type="ECO:0000256" key="8">
    <source>
        <dbReference type="ARBA" id="ARBA00023125"/>
    </source>
</evidence>
<dbReference type="Pfam" id="PF17855">
    <property type="entry name" value="MCM_lid"/>
    <property type="match status" value="1"/>
</dbReference>
<dbReference type="SUPFAM" id="SSF52540">
    <property type="entry name" value="P-loop containing nucleoside triphosphate hydrolases"/>
    <property type="match status" value="1"/>
</dbReference>
<dbReference type="SUPFAM" id="SSF50249">
    <property type="entry name" value="Nucleic acid-binding proteins"/>
    <property type="match status" value="1"/>
</dbReference>
<proteinExistence type="inferred from homology"/>
<dbReference type="Pfam" id="PF00493">
    <property type="entry name" value="MCM"/>
    <property type="match status" value="1"/>
</dbReference>
<dbReference type="InterPro" id="IPR058767">
    <property type="entry name" value="MCM8_N"/>
</dbReference>
<dbReference type="InterPro" id="IPR001208">
    <property type="entry name" value="MCM_dom"/>
</dbReference>
<dbReference type="GO" id="GO:0017116">
    <property type="term" value="F:single-stranded DNA helicase activity"/>
    <property type="evidence" value="ECO:0007669"/>
    <property type="project" value="TreeGrafter"/>
</dbReference>
<organism evidence="15 16">
    <name type="scientific">Brenthis ino</name>
    <name type="common">lesser marbled fritillary</name>
    <dbReference type="NCBI Taxonomy" id="405034"/>
    <lineage>
        <taxon>Eukaryota</taxon>
        <taxon>Metazoa</taxon>
        <taxon>Ecdysozoa</taxon>
        <taxon>Arthropoda</taxon>
        <taxon>Hexapoda</taxon>
        <taxon>Insecta</taxon>
        <taxon>Pterygota</taxon>
        <taxon>Neoptera</taxon>
        <taxon>Endopterygota</taxon>
        <taxon>Lepidoptera</taxon>
        <taxon>Glossata</taxon>
        <taxon>Ditrysia</taxon>
        <taxon>Papilionoidea</taxon>
        <taxon>Nymphalidae</taxon>
        <taxon>Heliconiinae</taxon>
        <taxon>Argynnini</taxon>
        <taxon>Brenthis</taxon>
    </lineage>
</organism>
<dbReference type="GO" id="GO:0005634">
    <property type="term" value="C:nucleus"/>
    <property type="evidence" value="ECO:0007669"/>
    <property type="project" value="UniProtKB-SubCell"/>
</dbReference>
<dbReference type="GO" id="GO:0006260">
    <property type="term" value="P:DNA replication"/>
    <property type="evidence" value="ECO:0007669"/>
    <property type="project" value="InterPro"/>
</dbReference>
<dbReference type="SMART" id="SM00350">
    <property type="entry name" value="MCM"/>
    <property type="match status" value="1"/>
</dbReference>
<dbReference type="Pfam" id="PF25051">
    <property type="entry name" value="WHD_MCM8"/>
    <property type="match status" value="1"/>
</dbReference>
<dbReference type="PROSITE" id="PS50051">
    <property type="entry name" value="MCM_2"/>
    <property type="match status" value="1"/>
</dbReference>
<comment type="similarity">
    <text evidence="2 12">Belongs to the MCM family.</text>
</comment>
<evidence type="ECO:0000256" key="1">
    <source>
        <dbReference type="ARBA" id="ARBA00004123"/>
    </source>
</evidence>
<dbReference type="InterPro" id="IPR056875">
    <property type="entry name" value="MCM8/REC_WHD"/>
</dbReference>
<dbReference type="Gene3D" id="3.40.50.300">
    <property type="entry name" value="P-loop containing nucleotide triphosphate hydrolases"/>
    <property type="match status" value="1"/>
</dbReference>
<keyword evidence="6" id="KW-0378">Hydrolase</keyword>
<dbReference type="Gene3D" id="2.20.28.10">
    <property type="match status" value="1"/>
</dbReference>
<evidence type="ECO:0000256" key="3">
    <source>
        <dbReference type="ARBA" id="ARBA00012551"/>
    </source>
</evidence>
<evidence type="ECO:0000256" key="13">
    <source>
        <dbReference type="SAM" id="MobiDB-lite"/>
    </source>
</evidence>
<evidence type="ECO:0000256" key="5">
    <source>
        <dbReference type="ARBA" id="ARBA00022741"/>
    </source>
</evidence>
<feature type="region of interest" description="Disordered" evidence="13">
    <location>
        <begin position="1"/>
        <end position="51"/>
    </location>
</feature>
<evidence type="ECO:0000256" key="12">
    <source>
        <dbReference type="RuleBase" id="RU004070"/>
    </source>
</evidence>
<accession>A0A8J9UX15</accession>
<dbReference type="InterPro" id="IPR031327">
    <property type="entry name" value="MCM"/>
</dbReference>
<evidence type="ECO:0000256" key="11">
    <source>
        <dbReference type="ARBA" id="ARBA00042306"/>
    </source>
</evidence>
<feature type="domain" description="MCM C-terminal AAA(+) ATPase" evidence="14">
    <location>
        <begin position="361"/>
        <end position="561"/>
    </location>
</feature>
<dbReference type="AlphaFoldDB" id="A0A8J9UX15"/>
<dbReference type="InterPro" id="IPR033762">
    <property type="entry name" value="MCM_OB"/>
</dbReference>
<evidence type="ECO:0000313" key="15">
    <source>
        <dbReference type="EMBL" id="CAH0727357.1"/>
    </source>
</evidence>
<feature type="compositionally biased region" description="Polar residues" evidence="13">
    <location>
        <begin position="576"/>
        <end position="591"/>
    </location>
</feature>
<evidence type="ECO:0000313" key="16">
    <source>
        <dbReference type="Proteomes" id="UP000838878"/>
    </source>
</evidence>
<dbReference type="InterPro" id="IPR003593">
    <property type="entry name" value="AAA+_ATPase"/>
</dbReference>
<comment type="subcellular location">
    <subcellularLocation>
        <location evidence="1">Nucleus</location>
    </subcellularLocation>
</comment>
<sequence length="791" mass="86332">MVASSYTSSPRRSYNPAGSSTSSSPTDRKSSDSNSINNSSSSLLASTSSRSSRAPANQLPIVIPIHSGKNLWKLYFPCEEQTTNADSIENIKCFQAYIERNRSTFDLEKIDQTRSVSLDMQNLLSDDEFKTKWSTFQNDLFENPDTTLRILEFCLHEALKCESRIKVRILNHEPVIPIANLKVNYFGKLVTIKGTVIRVGSIGLICSSMAFECSSCHSIQAVMQPQGIFTAPNFCQNCKSGHKFEPLQSSPFTNTTDWQIAKIQEIQSQSISGTIPRTVEIELQGDLVGSACPGDVLSVTGIVQVRGESKGGEDGRRAARLLQLYVEAVSIHSQRNLSNPTLSFTLKDYYAIQEIHASENVFRLLVHSLCPTIFGHEMVKAGLILGLFGGTETENGVRPNPHVLIVGDPGLGKSQLLQAAAHAAPRGVYVCGAAASAGGLTVALGRDAGGGAALEAGALVLADRGVCCVDELDKMSAHHSSLLEAMEQQRVSVAKGGVVCSLAARATLLAAANPAAGSYNRAKTVAENLKLNSALLSRFDLVFILLDLPDEKIDAMLSEHVLALHSGSKNKRKGDASTSYNNPNILSSQPESDIPLSKRLRLKPGEVIDHLPLVLLRKYIAYARRYVHPKLSTEAANILKDFYLELRHQHQGISNEGASITTRQLEACIRLTQARARVDLREEATAEDARDVIGLMKHSLMDTFSDEFGNIQLSRSINGSGLSSRNKVKRFLDLLSRRSHQLGKDIFTRQELIQIHKSAGIAGDPNDLIEAMHIHSYLLLKGSNTYQLIAF</sequence>
<dbReference type="InterPro" id="IPR012340">
    <property type="entry name" value="NA-bd_OB-fold"/>
</dbReference>
<keyword evidence="9" id="KW-0539">Nucleus</keyword>
<evidence type="ECO:0000256" key="2">
    <source>
        <dbReference type="ARBA" id="ARBA00008010"/>
    </source>
</evidence>
<evidence type="ECO:0000259" key="14">
    <source>
        <dbReference type="PROSITE" id="PS50051"/>
    </source>
</evidence>
<dbReference type="InterPro" id="IPR041562">
    <property type="entry name" value="MCM_lid"/>
</dbReference>
<dbReference type="EC" id="3.6.4.12" evidence="3"/>
<dbReference type="OrthoDB" id="422555at2759"/>
<dbReference type="Gene3D" id="2.40.50.140">
    <property type="entry name" value="Nucleic acid-binding proteins"/>
    <property type="match status" value="1"/>
</dbReference>
<keyword evidence="16" id="KW-1185">Reference proteome</keyword>
<dbReference type="GO" id="GO:0005524">
    <property type="term" value="F:ATP binding"/>
    <property type="evidence" value="ECO:0007669"/>
    <property type="project" value="UniProtKB-KW"/>
</dbReference>
<reference evidence="15" key="1">
    <citation type="submission" date="2021-12" db="EMBL/GenBank/DDBJ databases">
        <authorList>
            <person name="Martin H S."/>
        </authorList>
    </citation>
    <scope>NUCLEOTIDE SEQUENCE</scope>
</reference>
<dbReference type="CDD" id="cd22247">
    <property type="entry name" value="MCM8_WHD"/>
    <property type="match status" value="1"/>
</dbReference>
<keyword evidence="6" id="KW-0347">Helicase</keyword>
<dbReference type="InterPro" id="IPR018525">
    <property type="entry name" value="MCM_CS"/>
</dbReference>
<dbReference type="GO" id="GO:0003697">
    <property type="term" value="F:single-stranded DNA binding"/>
    <property type="evidence" value="ECO:0007669"/>
    <property type="project" value="TreeGrafter"/>
</dbReference>
<evidence type="ECO:0000256" key="4">
    <source>
        <dbReference type="ARBA" id="ARBA00022705"/>
    </source>
</evidence>
<dbReference type="EMBL" id="OV170226">
    <property type="protein sequence ID" value="CAH0727357.1"/>
    <property type="molecule type" value="Genomic_DNA"/>
</dbReference>
<keyword evidence="5 12" id="KW-0547">Nucleotide-binding</keyword>
<feature type="compositionally biased region" description="Low complexity" evidence="13">
    <location>
        <begin position="13"/>
        <end position="25"/>
    </location>
</feature>
<evidence type="ECO:0000256" key="6">
    <source>
        <dbReference type="ARBA" id="ARBA00022806"/>
    </source>
</evidence>
<keyword evidence="7 12" id="KW-0067">ATP-binding</keyword>
<feature type="non-terminal residue" evidence="15">
    <location>
        <position position="791"/>
    </location>
</feature>
<dbReference type="PRINTS" id="PR01657">
    <property type="entry name" value="MCMFAMILY"/>
</dbReference>
<dbReference type="PANTHER" id="PTHR11630:SF47">
    <property type="entry name" value="DNA HELICASE MCM8"/>
    <property type="match status" value="1"/>
</dbReference>
<evidence type="ECO:0000256" key="9">
    <source>
        <dbReference type="ARBA" id="ARBA00023242"/>
    </source>
</evidence>
<dbReference type="GO" id="GO:0006310">
    <property type="term" value="P:DNA recombination"/>
    <property type="evidence" value="ECO:0007669"/>
    <property type="project" value="UniProtKB-ARBA"/>
</dbReference>
<dbReference type="SMART" id="SM00382">
    <property type="entry name" value="AAA"/>
    <property type="match status" value="1"/>
</dbReference>
<dbReference type="InterPro" id="IPR027417">
    <property type="entry name" value="P-loop_NTPase"/>
</dbReference>
<name>A0A8J9UX15_9NEOP</name>
<dbReference type="Proteomes" id="UP000838878">
    <property type="component" value="Chromosome 6"/>
</dbReference>
<feature type="compositionally biased region" description="Polar residues" evidence="13">
    <location>
        <begin position="1"/>
        <end position="12"/>
    </location>
</feature>
<dbReference type="Pfam" id="PF17207">
    <property type="entry name" value="MCM_OB"/>
    <property type="match status" value="1"/>
</dbReference>
<protein>
    <recommendedName>
        <fullName evidence="10">DNA helicase MCM8</fullName>
        <ecNumber evidence="3">3.6.4.12</ecNumber>
    </recommendedName>
    <alternativeName>
        <fullName evidence="11">Minichromosome maintenance 8</fullName>
    </alternativeName>
</protein>
<dbReference type="Pfam" id="PF26065">
    <property type="entry name" value="MCM8_N"/>
    <property type="match status" value="1"/>
</dbReference>